<comment type="similarity">
    <text evidence="8">Belongs to the RNR ribonuclease family. RNase R subfamily.</text>
</comment>
<evidence type="ECO:0000256" key="5">
    <source>
        <dbReference type="ARBA" id="ARBA00022801"/>
    </source>
</evidence>
<dbReference type="GO" id="GO:0005829">
    <property type="term" value="C:cytosol"/>
    <property type="evidence" value="ECO:0007669"/>
    <property type="project" value="TreeGrafter"/>
</dbReference>
<dbReference type="SMART" id="SM00316">
    <property type="entry name" value="S1"/>
    <property type="match status" value="1"/>
</dbReference>
<accession>A0A085ZSL6</accession>
<protein>
    <recommendedName>
        <fullName evidence="8">Ribonuclease R</fullName>
        <shortName evidence="8">RNase R</shortName>
        <ecNumber evidence="8">3.1.13.1</ecNumber>
    </recommendedName>
</protein>
<dbReference type="PROSITE" id="PS50126">
    <property type="entry name" value="S1"/>
    <property type="match status" value="1"/>
</dbReference>
<dbReference type="NCBIfam" id="TIGR00358">
    <property type="entry name" value="3_prime_RNase"/>
    <property type="match status" value="1"/>
</dbReference>
<comment type="function">
    <text evidence="8">3'-5' exoribonuclease that releases 5'-nucleoside monophosphates and is involved in maturation of structured RNAs.</text>
</comment>
<dbReference type="SUPFAM" id="SSF50249">
    <property type="entry name" value="Nucleic acid-binding proteins"/>
    <property type="match status" value="4"/>
</dbReference>
<dbReference type="InterPro" id="IPR001900">
    <property type="entry name" value="RNase_II/R"/>
</dbReference>
<organism evidence="10 11">
    <name type="scientific">Flavobacterium reichenbachii</name>
    <dbReference type="NCBI Taxonomy" id="362418"/>
    <lineage>
        <taxon>Bacteria</taxon>
        <taxon>Pseudomonadati</taxon>
        <taxon>Bacteroidota</taxon>
        <taxon>Flavobacteriia</taxon>
        <taxon>Flavobacteriales</taxon>
        <taxon>Flavobacteriaceae</taxon>
        <taxon>Flavobacterium</taxon>
    </lineage>
</organism>
<evidence type="ECO:0000256" key="7">
    <source>
        <dbReference type="ARBA" id="ARBA00022884"/>
    </source>
</evidence>
<dbReference type="eggNOG" id="COG0557">
    <property type="taxonomic scope" value="Bacteria"/>
</dbReference>
<dbReference type="RefSeq" id="WP_035687114.1">
    <property type="nucleotide sequence ID" value="NZ_JPRL01000001.1"/>
</dbReference>
<dbReference type="InterPro" id="IPR022966">
    <property type="entry name" value="RNase_II/R_CS"/>
</dbReference>
<dbReference type="GO" id="GO:0006402">
    <property type="term" value="P:mRNA catabolic process"/>
    <property type="evidence" value="ECO:0007669"/>
    <property type="project" value="TreeGrafter"/>
</dbReference>
<dbReference type="Pfam" id="PF08206">
    <property type="entry name" value="OB_RNB"/>
    <property type="match status" value="1"/>
</dbReference>
<feature type="domain" description="S1 motif" evidence="9">
    <location>
        <begin position="641"/>
        <end position="722"/>
    </location>
</feature>
<gene>
    <name evidence="8" type="primary">rnr</name>
    <name evidence="10" type="ORF">IW19_18800</name>
</gene>
<evidence type="ECO:0000256" key="2">
    <source>
        <dbReference type="ARBA" id="ARBA00004496"/>
    </source>
</evidence>
<name>A0A085ZSL6_9FLAO</name>
<keyword evidence="6 8" id="KW-0269">Exonuclease</keyword>
<dbReference type="PANTHER" id="PTHR23355:SF9">
    <property type="entry name" value="DIS3-LIKE EXONUCLEASE 2"/>
    <property type="match status" value="1"/>
</dbReference>
<dbReference type="CDD" id="cd04471">
    <property type="entry name" value="S1_RNase_R"/>
    <property type="match status" value="1"/>
</dbReference>
<dbReference type="SMART" id="SM00955">
    <property type="entry name" value="RNB"/>
    <property type="match status" value="1"/>
</dbReference>
<dbReference type="OrthoDB" id="9764149at2"/>
<dbReference type="Pfam" id="PF00575">
    <property type="entry name" value="S1"/>
    <property type="match status" value="1"/>
</dbReference>
<dbReference type="InterPro" id="IPR004476">
    <property type="entry name" value="RNase_II/RNase_R"/>
</dbReference>
<dbReference type="EMBL" id="JPRL01000001">
    <property type="protein sequence ID" value="KFF07430.1"/>
    <property type="molecule type" value="Genomic_DNA"/>
</dbReference>
<evidence type="ECO:0000313" key="10">
    <source>
        <dbReference type="EMBL" id="KFF07430.1"/>
    </source>
</evidence>
<comment type="catalytic activity">
    <reaction evidence="1 8">
        <text>Exonucleolytic cleavage in the 3'- to 5'-direction to yield nucleoside 5'-phosphates.</text>
        <dbReference type="EC" id="3.1.13.1"/>
    </reaction>
</comment>
<dbReference type="InterPro" id="IPR003029">
    <property type="entry name" value="S1_domain"/>
</dbReference>
<dbReference type="PANTHER" id="PTHR23355">
    <property type="entry name" value="RIBONUCLEASE"/>
    <property type="match status" value="1"/>
</dbReference>
<dbReference type="InterPro" id="IPR012340">
    <property type="entry name" value="NA-bd_OB-fold"/>
</dbReference>
<dbReference type="GO" id="GO:0003723">
    <property type="term" value="F:RNA binding"/>
    <property type="evidence" value="ECO:0007669"/>
    <property type="project" value="UniProtKB-UniRule"/>
</dbReference>
<comment type="subcellular location">
    <subcellularLocation>
        <location evidence="2 8">Cytoplasm</location>
    </subcellularLocation>
</comment>
<dbReference type="Pfam" id="PF17876">
    <property type="entry name" value="CSD2"/>
    <property type="match status" value="1"/>
</dbReference>
<dbReference type="Gene3D" id="2.40.50.140">
    <property type="entry name" value="Nucleic acid-binding proteins"/>
    <property type="match status" value="3"/>
</dbReference>
<dbReference type="Proteomes" id="UP000028715">
    <property type="component" value="Unassembled WGS sequence"/>
</dbReference>
<keyword evidence="7 8" id="KW-0694">RNA-binding</keyword>
<dbReference type="STRING" id="362418.IW19_18800"/>
<dbReference type="AlphaFoldDB" id="A0A085ZSL6"/>
<evidence type="ECO:0000256" key="1">
    <source>
        <dbReference type="ARBA" id="ARBA00001849"/>
    </source>
</evidence>
<dbReference type="InterPro" id="IPR013223">
    <property type="entry name" value="RNase_B_OB_dom"/>
</dbReference>
<evidence type="ECO:0000256" key="4">
    <source>
        <dbReference type="ARBA" id="ARBA00022722"/>
    </source>
</evidence>
<sequence>MSKKIRKPIKNEKDFSSKIIKILSQSPNKAFNYKQIGAKLELDDTKSRNQIIKDLKILAASKKIIETEPGKYLVKAESQDYYEGTIDMTSRKTAYFICPDFAEDVFIPTNNLNRALDKDKVKVYVYNRRKGKRPEGEVIEVVERNKTEFVGVIDIQANFAFVSTANPKMYTDIFIPKDKIGEAENGDVVLVTIEDWPKRADSPFGSVIKVLGKPGEHNTEIHAILAEYGLPSDFPVEVEVYAQKIDTSIQEAEIAKRRDMRDTLTFTIDPKDAKDFDDALSFKKLENGNYEIGIHIADVSYYLEEGTILDDEAYQRATSVYLVDRVVPMLPEVLSNFACSLRPNEEKYTFSAIFEVSESAQVINQWFGRTVIYSDQRFAYEEAQYIIETKDNTIPLDVSITGESYKVSDEITNATLKLDELAKILRKKRMQNGAISFDKVEVKFNLDAEGEPEGVYFKVSKDANHLIEEFMLLANRKVAEYIGKQKKTFVYRIHDEPNEDKLIAMQTVIAKFGYKIDFRNKGDISKSLNALMEEVNGKKEQNLIDTLAIRSMSKAKYSTENIGHYGLAFDYYSHFTSPIRRYPDVMVHRLLQYYLDNGASVDEEVYETKCLHCSNMESLATNAERDSIKYMQVKYMQDHQDEEFLGVISGVTEWGIYVEIVSNKCEGMVRIREIKDDYYTFDEKQYALVGATSNSILQLGDEIYVKVKNADLVKKQLDFHFLRRAE</sequence>
<dbReference type="InterPro" id="IPR050180">
    <property type="entry name" value="RNR_Ribonuclease"/>
</dbReference>
<dbReference type="SMART" id="SM00357">
    <property type="entry name" value="CSP"/>
    <property type="match status" value="2"/>
</dbReference>
<evidence type="ECO:0000313" key="11">
    <source>
        <dbReference type="Proteomes" id="UP000028715"/>
    </source>
</evidence>
<dbReference type="HAMAP" id="MF_01895">
    <property type="entry name" value="RNase_R"/>
    <property type="match status" value="1"/>
</dbReference>
<proteinExistence type="inferred from homology"/>
<comment type="caution">
    <text evidence="10">The sequence shown here is derived from an EMBL/GenBank/DDBJ whole genome shotgun (WGS) entry which is preliminary data.</text>
</comment>
<dbReference type="Pfam" id="PF00773">
    <property type="entry name" value="RNB"/>
    <property type="match status" value="1"/>
</dbReference>
<keyword evidence="11" id="KW-1185">Reference proteome</keyword>
<evidence type="ECO:0000259" key="9">
    <source>
        <dbReference type="PROSITE" id="PS50126"/>
    </source>
</evidence>
<keyword evidence="5 8" id="KW-0378">Hydrolase</keyword>
<dbReference type="GO" id="GO:0008859">
    <property type="term" value="F:exoribonuclease II activity"/>
    <property type="evidence" value="ECO:0007669"/>
    <property type="project" value="UniProtKB-UniRule"/>
</dbReference>
<keyword evidence="4 8" id="KW-0540">Nuclease</keyword>
<evidence type="ECO:0000256" key="8">
    <source>
        <dbReference type="HAMAP-Rule" id="MF_01895"/>
    </source>
</evidence>
<dbReference type="InterPro" id="IPR011805">
    <property type="entry name" value="RNase_R"/>
</dbReference>
<evidence type="ECO:0000256" key="3">
    <source>
        <dbReference type="ARBA" id="ARBA00022490"/>
    </source>
</evidence>
<dbReference type="InterPro" id="IPR011129">
    <property type="entry name" value="CSD"/>
</dbReference>
<dbReference type="InterPro" id="IPR040476">
    <property type="entry name" value="CSD2"/>
</dbReference>
<dbReference type="EC" id="3.1.13.1" evidence="8"/>
<keyword evidence="3 8" id="KW-0963">Cytoplasm</keyword>
<dbReference type="NCBIfam" id="TIGR02063">
    <property type="entry name" value="RNase_R"/>
    <property type="match status" value="1"/>
</dbReference>
<reference evidence="10 11" key="1">
    <citation type="submission" date="2014-07" db="EMBL/GenBank/DDBJ databases">
        <title>Genome of Flavobacterium reichenbachii LMG 25512.</title>
        <authorList>
            <person name="Stropko S.J."/>
            <person name="Pipes S.E."/>
            <person name="Newman J.D."/>
        </authorList>
    </citation>
    <scope>NUCLEOTIDE SEQUENCE [LARGE SCALE GENOMIC DNA]</scope>
    <source>
        <strain evidence="10 11">LMG 25512</strain>
    </source>
</reference>
<evidence type="ECO:0000256" key="6">
    <source>
        <dbReference type="ARBA" id="ARBA00022839"/>
    </source>
</evidence>
<dbReference type="PROSITE" id="PS01175">
    <property type="entry name" value="RIBONUCLEASE_II"/>
    <property type="match status" value="1"/>
</dbReference>